<dbReference type="HOGENOM" id="CLU_038795_0_0_3"/>
<dbReference type="PANTHER" id="PTHR30483:SF6">
    <property type="entry name" value="PERIPLASMIC BINDING PROTEIN OF ABC TRANSPORTER FOR NATURAL AMINO ACIDS"/>
    <property type="match status" value="1"/>
</dbReference>
<comment type="similarity">
    <text evidence="1">Belongs to the leucine-binding protein family.</text>
</comment>
<dbReference type="InterPro" id="IPR028081">
    <property type="entry name" value="Leu-bd"/>
</dbReference>
<comment type="caution">
    <text evidence="5">The sequence shown here is derived from an EMBL/GenBank/DDBJ whole genome shotgun (WGS) entry which is preliminary data.</text>
</comment>
<dbReference type="Pfam" id="PF13458">
    <property type="entry name" value="Peripla_BP_6"/>
    <property type="match status" value="1"/>
</dbReference>
<dbReference type="AlphaFoldDB" id="I4I5A6"/>
<reference evidence="5 6" key="1">
    <citation type="submission" date="2012-04" db="EMBL/GenBank/DDBJ databases">
        <authorList>
            <person name="Genoscope - CEA"/>
        </authorList>
    </citation>
    <scope>NUCLEOTIDE SEQUENCE [LARGE SCALE GENOMIC DNA]</scope>
    <source>
        <strain evidence="5 6">9808</strain>
    </source>
</reference>
<accession>I4I5A6</accession>
<name>I4I5A6_MICAE</name>
<protein>
    <recommendedName>
        <fullName evidence="4">Leucine-binding protein domain-containing protein</fullName>
    </recommendedName>
</protein>
<organism evidence="5 6">
    <name type="scientific">Microcystis aeruginosa PCC 9808</name>
    <dbReference type="NCBI Taxonomy" id="1160284"/>
    <lineage>
        <taxon>Bacteria</taxon>
        <taxon>Bacillati</taxon>
        <taxon>Cyanobacteriota</taxon>
        <taxon>Cyanophyceae</taxon>
        <taxon>Oscillatoriophycideae</taxon>
        <taxon>Chroococcales</taxon>
        <taxon>Microcystaceae</taxon>
        <taxon>Microcystis</taxon>
    </lineage>
</organism>
<evidence type="ECO:0000256" key="2">
    <source>
        <dbReference type="ARBA" id="ARBA00022729"/>
    </source>
</evidence>
<feature type="compositionally biased region" description="Low complexity" evidence="3">
    <location>
        <begin position="145"/>
        <end position="162"/>
    </location>
</feature>
<dbReference type="Proteomes" id="UP000005291">
    <property type="component" value="Unassembled WGS sequence"/>
</dbReference>
<dbReference type="EMBL" id="CAIN01000463">
    <property type="protein sequence ID" value="CCI29480.1"/>
    <property type="molecule type" value="Genomic_DNA"/>
</dbReference>
<evidence type="ECO:0000256" key="3">
    <source>
        <dbReference type="SAM" id="MobiDB-lite"/>
    </source>
</evidence>
<evidence type="ECO:0000313" key="5">
    <source>
        <dbReference type="EMBL" id="CCI29480.1"/>
    </source>
</evidence>
<dbReference type="PANTHER" id="PTHR30483">
    <property type="entry name" value="LEUCINE-SPECIFIC-BINDING PROTEIN"/>
    <property type="match status" value="1"/>
</dbReference>
<dbReference type="CDD" id="cd06268">
    <property type="entry name" value="PBP1_ABC_transporter_LIVBP-like"/>
    <property type="match status" value="1"/>
</dbReference>
<dbReference type="Gene3D" id="3.40.50.2300">
    <property type="match status" value="2"/>
</dbReference>
<gene>
    <name evidence="5" type="ORF">MICAG_840003</name>
</gene>
<evidence type="ECO:0000256" key="1">
    <source>
        <dbReference type="ARBA" id="ARBA00010062"/>
    </source>
</evidence>
<feature type="region of interest" description="Disordered" evidence="3">
    <location>
        <begin position="139"/>
        <end position="165"/>
    </location>
</feature>
<evidence type="ECO:0000259" key="4">
    <source>
        <dbReference type="Pfam" id="PF13458"/>
    </source>
</evidence>
<keyword evidence="2" id="KW-0732">Signal</keyword>
<feature type="domain" description="Leucine-binding protein" evidence="4">
    <location>
        <begin position="247"/>
        <end position="560"/>
    </location>
</feature>
<dbReference type="InterPro" id="IPR051010">
    <property type="entry name" value="BCAA_transport"/>
</dbReference>
<sequence>MGWAGRGLTVVLARSSVLFSDFTLPTLTELHTLPSNVAKLITLRSGGSNFIMTNTSPQSWTCTGHSGKTHDEIENWGDTCSFPGCPMVRGQDGKATLPQKPPPPIPVNPIIIGAALLLLSALGVGVVFLKDIITGGEGSNPIPTPSISSPTPSISPSSTPTSFDPTWISAGERTLNRTQANPFRDRGVEAFIAGNFAEAVTQFEKAVLGNRNDPEVQIYLNNAKARLKGSPLVVATVVPIDNRLNIAQDMLRGMADAQTRFNDAGGAGGRLVEIMIANDGNEPARAQMIAQNLANNPNVLGVIGHNSSKASQAALPEYEKVGLAMISPTSTSDYLSGNVFLRTVPSDGESVKILAEYAKNKLSVQKIAVFYDPNSPFSKNLFEVFENAFKQLGGEVYTAIDLTRQNLDVKQEIQSLRNQVTAIILFPDPSNISNAISLAQANAQVPGTKFQLLGGNSLYGSDILTSGGNAIEGLIIAVPWVANNQPYAQAAYQRWGGAINWRTASSFDATIALLKALSENPTRASVLQDLKATNLPASETSGQQLQFNAQGERQEESMLVKVTKGAPNRPPNVDYGFQLIQ</sequence>
<evidence type="ECO:0000313" key="6">
    <source>
        <dbReference type="Proteomes" id="UP000005291"/>
    </source>
</evidence>
<dbReference type="InterPro" id="IPR028082">
    <property type="entry name" value="Peripla_BP_I"/>
</dbReference>
<dbReference type="SUPFAM" id="SSF53822">
    <property type="entry name" value="Periplasmic binding protein-like I"/>
    <property type="match status" value="1"/>
</dbReference>
<proteinExistence type="inferred from homology"/>